<dbReference type="Pfam" id="PF07730">
    <property type="entry name" value="HisKA_3"/>
    <property type="match status" value="1"/>
</dbReference>
<evidence type="ECO:0000256" key="7">
    <source>
        <dbReference type="ARBA" id="ARBA00022490"/>
    </source>
</evidence>
<comment type="subcellular location">
    <subcellularLocation>
        <location evidence="3">Cytoplasm</location>
    </subcellularLocation>
</comment>
<dbReference type="GO" id="GO:0005737">
    <property type="term" value="C:cytoplasm"/>
    <property type="evidence" value="ECO:0007669"/>
    <property type="project" value="UniProtKB-SubCell"/>
</dbReference>
<comment type="caution">
    <text evidence="20">The sequence shown here is derived from an EMBL/GenBank/DDBJ whole genome shotgun (WGS) entry which is preliminary data.</text>
</comment>
<feature type="transmembrane region" description="Helical" evidence="18">
    <location>
        <begin position="29"/>
        <end position="51"/>
    </location>
</feature>
<evidence type="ECO:0000256" key="13">
    <source>
        <dbReference type="ARBA" id="ARBA00023004"/>
    </source>
</evidence>
<dbReference type="EMBL" id="BOMV01000004">
    <property type="protein sequence ID" value="GIE92897.1"/>
    <property type="molecule type" value="Genomic_DNA"/>
</dbReference>
<keyword evidence="11" id="KW-0418">Kinase</keyword>
<keyword evidence="13" id="KW-0408">Iron</keyword>
<dbReference type="SUPFAM" id="SSF55874">
    <property type="entry name" value="ATPase domain of HSP90 chaperone/DNA topoisomerase II/histidine kinase"/>
    <property type="match status" value="1"/>
</dbReference>
<feature type="transmembrane region" description="Helical" evidence="18">
    <location>
        <begin position="159"/>
        <end position="182"/>
    </location>
</feature>
<comment type="catalytic activity">
    <reaction evidence="1">
        <text>ATP + protein L-histidine = ADP + protein N-phospho-L-histidine.</text>
        <dbReference type="EC" id="2.7.13.3"/>
    </reaction>
</comment>
<dbReference type="InterPro" id="IPR036890">
    <property type="entry name" value="HATPase_C_sf"/>
</dbReference>
<feature type="transmembrane region" description="Helical" evidence="18">
    <location>
        <begin position="275"/>
        <end position="295"/>
    </location>
</feature>
<gene>
    <name evidence="20" type="ORF">Ari01nite_03620</name>
</gene>
<dbReference type="InterPro" id="IPR011712">
    <property type="entry name" value="Sig_transdc_His_kin_sub3_dim/P"/>
</dbReference>
<evidence type="ECO:0000256" key="8">
    <source>
        <dbReference type="ARBA" id="ARBA00022553"/>
    </source>
</evidence>
<dbReference type="PRINTS" id="PR00344">
    <property type="entry name" value="BCTRLSENSOR"/>
</dbReference>
<comment type="function">
    <text evidence="16">Member of the two-component regulatory system NreB/NreC involved in the control of dissimilatory nitrate/nitrite reduction in response to oxygen. NreB functions as a direct oxygen sensor histidine kinase which is autophosphorylated, in the absence of oxygen, probably at the conserved histidine residue, and transfers its phosphate group probably to a conserved aspartate residue of NreC. NreB/NreC activates the expression of the nitrate (narGHJI) and nitrite (nir) reductase operons, as well as the putative nitrate transporter gene narT.</text>
</comment>
<evidence type="ECO:0000256" key="17">
    <source>
        <dbReference type="ARBA" id="ARBA00030800"/>
    </source>
</evidence>
<dbReference type="GO" id="GO:0051539">
    <property type="term" value="F:4 iron, 4 sulfur cluster binding"/>
    <property type="evidence" value="ECO:0007669"/>
    <property type="project" value="UniProtKB-KW"/>
</dbReference>
<dbReference type="GO" id="GO:0000155">
    <property type="term" value="F:phosphorelay sensor kinase activity"/>
    <property type="evidence" value="ECO:0007669"/>
    <property type="project" value="InterPro"/>
</dbReference>
<feature type="transmembrane region" description="Helical" evidence="18">
    <location>
        <begin position="214"/>
        <end position="235"/>
    </location>
</feature>
<dbReference type="Gene3D" id="3.30.565.10">
    <property type="entry name" value="Histidine kinase-like ATPase, C-terminal domain"/>
    <property type="match status" value="1"/>
</dbReference>
<evidence type="ECO:0000256" key="18">
    <source>
        <dbReference type="SAM" id="Phobius"/>
    </source>
</evidence>
<keyword evidence="18" id="KW-1133">Transmembrane helix</keyword>
<keyword evidence="18" id="KW-0812">Transmembrane</keyword>
<keyword evidence="12" id="KW-0067">ATP-binding</keyword>
<evidence type="ECO:0000256" key="12">
    <source>
        <dbReference type="ARBA" id="ARBA00022840"/>
    </source>
</evidence>
<keyword evidence="15" id="KW-0479">Metal-binding</keyword>
<evidence type="ECO:0000256" key="3">
    <source>
        <dbReference type="ARBA" id="ARBA00004496"/>
    </source>
</evidence>
<comment type="cofactor">
    <cofactor evidence="2">
        <name>[4Fe-4S] cluster</name>
        <dbReference type="ChEBI" id="CHEBI:49883"/>
    </cofactor>
</comment>
<dbReference type="GO" id="GO:0016020">
    <property type="term" value="C:membrane"/>
    <property type="evidence" value="ECO:0007669"/>
    <property type="project" value="InterPro"/>
</dbReference>
<name>A0A919JT64_9ACTN</name>
<keyword evidence="18" id="KW-0472">Membrane</keyword>
<evidence type="ECO:0000256" key="4">
    <source>
        <dbReference type="ARBA" id="ARBA00012438"/>
    </source>
</evidence>
<evidence type="ECO:0000256" key="11">
    <source>
        <dbReference type="ARBA" id="ARBA00022777"/>
    </source>
</evidence>
<evidence type="ECO:0000256" key="10">
    <source>
        <dbReference type="ARBA" id="ARBA00022741"/>
    </source>
</evidence>
<dbReference type="GO" id="GO:0046983">
    <property type="term" value="F:protein dimerization activity"/>
    <property type="evidence" value="ECO:0007669"/>
    <property type="project" value="InterPro"/>
</dbReference>
<dbReference type="InterPro" id="IPR004358">
    <property type="entry name" value="Sig_transdc_His_kin-like_C"/>
</dbReference>
<dbReference type="AlphaFoldDB" id="A0A919JT64"/>
<proteinExistence type="predicted"/>
<dbReference type="PANTHER" id="PTHR24421">
    <property type="entry name" value="NITRATE/NITRITE SENSOR PROTEIN NARX-RELATED"/>
    <property type="match status" value="1"/>
</dbReference>
<keyword evidence="10" id="KW-0547">Nucleotide-binding</keyword>
<dbReference type="Proteomes" id="UP000636960">
    <property type="component" value="Unassembled WGS sequence"/>
</dbReference>
<keyword evidence="8" id="KW-0597">Phosphoprotein</keyword>
<dbReference type="InterPro" id="IPR050482">
    <property type="entry name" value="Sensor_HK_TwoCompSys"/>
</dbReference>
<feature type="transmembrane region" description="Helical" evidence="18">
    <location>
        <begin position="89"/>
        <end position="112"/>
    </location>
</feature>
<dbReference type="SUPFAM" id="SSF55781">
    <property type="entry name" value="GAF domain-like"/>
    <property type="match status" value="1"/>
</dbReference>
<keyword evidence="6" id="KW-0004">4Fe-4S</keyword>
<evidence type="ECO:0000256" key="9">
    <source>
        <dbReference type="ARBA" id="ARBA00022679"/>
    </source>
</evidence>
<keyword evidence="15" id="KW-0411">Iron-sulfur</keyword>
<evidence type="ECO:0000256" key="5">
    <source>
        <dbReference type="ARBA" id="ARBA00017322"/>
    </source>
</evidence>
<dbReference type="InterPro" id="IPR003594">
    <property type="entry name" value="HATPase_dom"/>
</dbReference>
<dbReference type="SMART" id="SM00387">
    <property type="entry name" value="HATPase_c"/>
    <property type="match status" value="1"/>
</dbReference>
<dbReference type="CDD" id="cd16917">
    <property type="entry name" value="HATPase_UhpB-NarQ-NarX-like"/>
    <property type="match status" value="1"/>
</dbReference>
<dbReference type="GO" id="GO:0005524">
    <property type="term" value="F:ATP binding"/>
    <property type="evidence" value="ECO:0007669"/>
    <property type="project" value="UniProtKB-KW"/>
</dbReference>
<dbReference type="PANTHER" id="PTHR24421:SF10">
    <property type="entry name" value="NITRATE_NITRITE SENSOR PROTEIN NARQ"/>
    <property type="match status" value="1"/>
</dbReference>
<evidence type="ECO:0000256" key="1">
    <source>
        <dbReference type="ARBA" id="ARBA00000085"/>
    </source>
</evidence>
<dbReference type="EC" id="2.7.13.3" evidence="4"/>
<evidence type="ECO:0000256" key="2">
    <source>
        <dbReference type="ARBA" id="ARBA00001966"/>
    </source>
</evidence>
<organism evidence="20 21">
    <name type="scientific">Paractinoplanes rishiriensis</name>
    <dbReference type="NCBI Taxonomy" id="1050105"/>
    <lineage>
        <taxon>Bacteria</taxon>
        <taxon>Bacillati</taxon>
        <taxon>Actinomycetota</taxon>
        <taxon>Actinomycetes</taxon>
        <taxon>Micromonosporales</taxon>
        <taxon>Micromonosporaceae</taxon>
        <taxon>Paractinoplanes</taxon>
    </lineage>
</organism>
<evidence type="ECO:0000259" key="19">
    <source>
        <dbReference type="SMART" id="SM00387"/>
    </source>
</evidence>
<feature type="transmembrane region" description="Helical" evidence="18">
    <location>
        <begin position="251"/>
        <end position="269"/>
    </location>
</feature>
<feature type="transmembrane region" description="Helical" evidence="18">
    <location>
        <begin position="307"/>
        <end position="333"/>
    </location>
</feature>
<accession>A0A919JT64</accession>
<evidence type="ECO:0000256" key="16">
    <source>
        <dbReference type="ARBA" id="ARBA00024827"/>
    </source>
</evidence>
<feature type="domain" description="Histidine kinase/HSP90-like ATPase" evidence="19">
    <location>
        <begin position="607"/>
        <end position="698"/>
    </location>
</feature>
<evidence type="ECO:0000256" key="6">
    <source>
        <dbReference type="ARBA" id="ARBA00022485"/>
    </source>
</evidence>
<feature type="transmembrane region" description="Helical" evidence="18">
    <location>
        <begin position="124"/>
        <end position="147"/>
    </location>
</feature>
<dbReference type="Gene3D" id="1.20.5.1930">
    <property type="match status" value="1"/>
</dbReference>
<feature type="transmembrane region" description="Helical" evidence="18">
    <location>
        <begin position="63"/>
        <end position="82"/>
    </location>
</feature>
<keyword evidence="14" id="KW-0902">Two-component regulatory system</keyword>
<evidence type="ECO:0000256" key="15">
    <source>
        <dbReference type="ARBA" id="ARBA00023014"/>
    </source>
</evidence>
<sequence>MSRVTRDISPLTTGRPACDDVGVKRATTVAAGVLTISAALIVAASVVDLQVPGEHRAATETDMAWTAGIPGLGLVIPGALLMRRLPGHPVAWVLCLSGLHWCLDGAAASWLAYATYTDRPGASFAFWIYQRLGASLLLWLPLLLLIYPSGRFPGGRWRIAGRASLALTGLLPAVVLFVPSAIAQARAGTPMPAAFEGLDLDPASFPLPAGWWEALLGTAWLTLPLGMIVPFLVVVRRYRGALGDDRLRMRWLLWAAVVDLLVMGSALVVPSISDIALGPAVGLTGAAIVVALVRPRLLDVDRLLGGTVLYGAMAITVLLVDALVLSLTGAFLGRRMPEQDAAVVAMLIVMLGYGPLRHRLWLAIRRFVLGLRDDPYRVVAGLAERLEQSSTASGELQAVAEAVARAFRSPYVAVEVDRPGGERVVAAYGEPSGPTEALPISYRGETVGRVVLPADGPRAALSAQDERLLGDMVRQAAVAARAAHLAQELQRSREQIVAAREEERRRLRRDLHDGLGPTLGGVGLRIDAARNMAARQPAEADKLLKQAREDVTAAVADVRRLVHDLRPPALDDVGLLGAVRQQAARLRAPGLTVTVDDAEGLDGLPAAVEVAAYRIASEALTNVARHARATSCRVRLVIEDGALVVEVTDDGVGIPAGTPSGVGLVSLRERAAELGGNFRIECPDGRGTVVRAELPMGVLV</sequence>
<protein>
    <recommendedName>
        <fullName evidence="5">Oxygen sensor histidine kinase NreB</fullName>
        <ecNumber evidence="4">2.7.13.3</ecNumber>
    </recommendedName>
    <alternativeName>
        <fullName evidence="17">Nitrogen regulation protein B</fullName>
    </alternativeName>
</protein>
<reference evidence="20" key="1">
    <citation type="submission" date="2021-01" db="EMBL/GenBank/DDBJ databases">
        <title>Whole genome shotgun sequence of Actinoplanes rishiriensis NBRC 108556.</title>
        <authorList>
            <person name="Komaki H."/>
            <person name="Tamura T."/>
        </authorList>
    </citation>
    <scope>NUCLEOTIDE SEQUENCE</scope>
    <source>
        <strain evidence="20">NBRC 108556</strain>
    </source>
</reference>
<evidence type="ECO:0000313" key="21">
    <source>
        <dbReference type="Proteomes" id="UP000636960"/>
    </source>
</evidence>
<evidence type="ECO:0000313" key="20">
    <source>
        <dbReference type="EMBL" id="GIE92897.1"/>
    </source>
</evidence>
<keyword evidence="21" id="KW-1185">Reference proteome</keyword>
<dbReference type="Pfam" id="PF02518">
    <property type="entry name" value="HATPase_c"/>
    <property type="match status" value="1"/>
</dbReference>
<evidence type="ECO:0000256" key="14">
    <source>
        <dbReference type="ARBA" id="ARBA00023012"/>
    </source>
</evidence>
<keyword evidence="9" id="KW-0808">Transferase</keyword>
<keyword evidence="7" id="KW-0963">Cytoplasm</keyword>